<accession>A0AAN8VZD9</accession>
<dbReference type="Proteomes" id="UP001370490">
    <property type="component" value="Unassembled WGS sequence"/>
</dbReference>
<organism evidence="1 2">
    <name type="scientific">Dillenia turbinata</name>
    <dbReference type="NCBI Taxonomy" id="194707"/>
    <lineage>
        <taxon>Eukaryota</taxon>
        <taxon>Viridiplantae</taxon>
        <taxon>Streptophyta</taxon>
        <taxon>Embryophyta</taxon>
        <taxon>Tracheophyta</taxon>
        <taxon>Spermatophyta</taxon>
        <taxon>Magnoliopsida</taxon>
        <taxon>eudicotyledons</taxon>
        <taxon>Gunneridae</taxon>
        <taxon>Pentapetalae</taxon>
        <taxon>Dilleniales</taxon>
        <taxon>Dilleniaceae</taxon>
        <taxon>Dillenia</taxon>
    </lineage>
</organism>
<dbReference type="PANTHER" id="PTHR34670:SF8">
    <property type="entry name" value="EXPRESSED PROTEIN"/>
    <property type="match status" value="1"/>
</dbReference>
<name>A0AAN8VZD9_9MAGN</name>
<protein>
    <submittedName>
        <fullName evidence="1">Uncharacterized protein</fullName>
    </submittedName>
</protein>
<sequence length="96" mass="10211">MEGLIPFVCRAIQRYKNGGQVSIMTILSDSPSASYIRLPGDSGRFQAPDFQFLRSDYGFSTPASASSTSATAQVLVSTGVNSPVAHRLTTRPVASN</sequence>
<proteinExistence type="predicted"/>
<comment type="caution">
    <text evidence="1">The sequence shown here is derived from an EMBL/GenBank/DDBJ whole genome shotgun (WGS) entry which is preliminary data.</text>
</comment>
<keyword evidence="2" id="KW-1185">Reference proteome</keyword>
<dbReference type="PANTHER" id="PTHR34670">
    <property type="entry name" value="EXPRESSED PROTEIN"/>
    <property type="match status" value="1"/>
</dbReference>
<dbReference type="EMBL" id="JBAMMX010000003">
    <property type="protein sequence ID" value="KAK6943613.1"/>
    <property type="molecule type" value="Genomic_DNA"/>
</dbReference>
<dbReference type="AlphaFoldDB" id="A0AAN8VZD9"/>
<gene>
    <name evidence="1" type="ORF">RJ641_024715</name>
</gene>
<evidence type="ECO:0000313" key="2">
    <source>
        <dbReference type="Proteomes" id="UP001370490"/>
    </source>
</evidence>
<evidence type="ECO:0000313" key="1">
    <source>
        <dbReference type="EMBL" id="KAK6943613.1"/>
    </source>
</evidence>
<reference evidence="1 2" key="1">
    <citation type="submission" date="2023-12" db="EMBL/GenBank/DDBJ databases">
        <title>A high-quality genome assembly for Dillenia turbinata (Dilleniales).</title>
        <authorList>
            <person name="Chanderbali A."/>
        </authorList>
    </citation>
    <scope>NUCLEOTIDE SEQUENCE [LARGE SCALE GENOMIC DNA]</scope>
    <source>
        <strain evidence="1">LSX21</strain>
        <tissue evidence="1">Leaf</tissue>
    </source>
</reference>